<dbReference type="Proteomes" id="UP001203297">
    <property type="component" value="Unassembled WGS sequence"/>
</dbReference>
<comment type="caution">
    <text evidence="1">The sequence shown here is derived from an EMBL/GenBank/DDBJ whole genome shotgun (WGS) entry which is preliminary data.</text>
</comment>
<sequence length="202" mass="22421">MPETSSNGDEPCVFLDDSPGLAQWSFADQAHYKSVTIPADEHSVLVNNGLSLKLFDRFSASWVEGSLFDPSTTRLCTPPIPTSSSYAPLHYAVSGTNHTLNKVISNQADCLKELSLHQYMAFSSLCGGPRLQWLNILRELALCSLSFRCEEVHTLITQAAWQIGPLSDGVHEWHEELSHPVFGRTILCVLNSHLNNIEANWL</sequence>
<accession>A0AAD4QJ10</accession>
<protein>
    <submittedName>
        <fullName evidence="1">Uncharacterized protein</fullName>
    </submittedName>
</protein>
<dbReference type="EMBL" id="WTXG01000200">
    <property type="protein sequence ID" value="KAI0290842.1"/>
    <property type="molecule type" value="Genomic_DNA"/>
</dbReference>
<dbReference type="AlphaFoldDB" id="A0AAD4QJ10"/>
<reference evidence="1" key="1">
    <citation type="journal article" date="2022" name="New Phytol.">
        <title>Evolutionary transition to the ectomycorrhizal habit in the genomes of a hyperdiverse lineage of mushroom-forming fungi.</title>
        <authorList>
            <person name="Looney B."/>
            <person name="Miyauchi S."/>
            <person name="Morin E."/>
            <person name="Drula E."/>
            <person name="Courty P.E."/>
            <person name="Kohler A."/>
            <person name="Kuo A."/>
            <person name="LaButti K."/>
            <person name="Pangilinan J."/>
            <person name="Lipzen A."/>
            <person name="Riley R."/>
            <person name="Andreopoulos W."/>
            <person name="He G."/>
            <person name="Johnson J."/>
            <person name="Nolan M."/>
            <person name="Tritt A."/>
            <person name="Barry K.W."/>
            <person name="Grigoriev I.V."/>
            <person name="Nagy L.G."/>
            <person name="Hibbett D."/>
            <person name="Henrissat B."/>
            <person name="Matheny P.B."/>
            <person name="Labbe J."/>
            <person name="Martin F.M."/>
        </authorList>
    </citation>
    <scope>NUCLEOTIDE SEQUENCE</scope>
    <source>
        <strain evidence="1">BPL690</strain>
    </source>
</reference>
<evidence type="ECO:0000313" key="2">
    <source>
        <dbReference type="Proteomes" id="UP001203297"/>
    </source>
</evidence>
<evidence type="ECO:0000313" key="1">
    <source>
        <dbReference type="EMBL" id="KAI0290842.1"/>
    </source>
</evidence>
<proteinExistence type="predicted"/>
<gene>
    <name evidence="1" type="ORF">B0F90DRAFT_1782978</name>
</gene>
<organism evidence="1 2">
    <name type="scientific">Multifurca ochricompacta</name>
    <dbReference type="NCBI Taxonomy" id="376703"/>
    <lineage>
        <taxon>Eukaryota</taxon>
        <taxon>Fungi</taxon>
        <taxon>Dikarya</taxon>
        <taxon>Basidiomycota</taxon>
        <taxon>Agaricomycotina</taxon>
        <taxon>Agaricomycetes</taxon>
        <taxon>Russulales</taxon>
        <taxon>Russulaceae</taxon>
        <taxon>Multifurca</taxon>
    </lineage>
</organism>
<keyword evidence="2" id="KW-1185">Reference proteome</keyword>
<name>A0AAD4QJ10_9AGAM</name>